<sequence>MTAPAGVPGGRTGPAPRTLARIAGVLYLAVAVLTVFAGLVNRHLAEAGGAGAPLTLFRLGFVSELGGAIAFLATGMALYLLFEHVDRRVAAVMVTFVAVSVAMQSLNLLNHYAVLTVAGGQGPAGAFGPAAADRLTALFADLYHHGYLIAQTYFGLWLLPLAYLVVRSGYLPRVLGVLLVIGCTGHLTDVCTRFLAPALGATISPFAMTPAAIAELAFIGWLLIKAVRVAEPGIPTRYGAPA</sequence>
<dbReference type="EMBL" id="PVNH01000010">
    <property type="protein sequence ID" value="PRX45086.1"/>
    <property type="molecule type" value="Genomic_DNA"/>
</dbReference>
<name>A0A2T0LPJ0_9PSEU</name>
<feature type="transmembrane region" description="Helical" evidence="1">
    <location>
        <begin position="202"/>
        <end position="224"/>
    </location>
</feature>
<feature type="transmembrane region" description="Helical" evidence="1">
    <location>
        <begin position="173"/>
        <end position="196"/>
    </location>
</feature>
<feature type="transmembrane region" description="Helical" evidence="1">
    <location>
        <begin position="60"/>
        <end position="82"/>
    </location>
</feature>
<proteinExistence type="predicted"/>
<dbReference type="Proteomes" id="UP000238362">
    <property type="component" value="Unassembled WGS sequence"/>
</dbReference>
<comment type="caution">
    <text evidence="2">The sequence shown here is derived from an EMBL/GenBank/DDBJ whole genome shotgun (WGS) entry which is preliminary data.</text>
</comment>
<feature type="transmembrane region" description="Helical" evidence="1">
    <location>
        <begin position="89"/>
        <end position="106"/>
    </location>
</feature>
<dbReference type="OrthoDB" id="1160166at2"/>
<evidence type="ECO:0000313" key="3">
    <source>
        <dbReference type="Proteomes" id="UP000238362"/>
    </source>
</evidence>
<organism evidence="2 3">
    <name type="scientific">Prauserella shujinwangii</name>
    <dbReference type="NCBI Taxonomy" id="1453103"/>
    <lineage>
        <taxon>Bacteria</taxon>
        <taxon>Bacillati</taxon>
        <taxon>Actinomycetota</taxon>
        <taxon>Actinomycetes</taxon>
        <taxon>Pseudonocardiales</taxon>
        <taxon>Pseudonocardiaceae</taxon>
        <taxon>Prauserella</taxon>
    </lineage>
</organism>
<dbReference type="Pfam" id="PF14329">
    <property type="entry name" value="DUF4386"/>
    <property type="match status" value="1"/>
</dbReference>
<accession>A0A2T0LPJ0</accession>
<dbReference type="InterPro" id="IPR025495">
    <property type="entry name" value="DUF4386"/>
</dbReference>
<keyword evidence="1" id="KW-0472">Membrane</keyword>
<gene>
    <name evidence="2" type="ORF">B0I33_110185</name>
</gene>
<protein>
    <submittedName>
        <fullName evidence="2">Uncharacterized protein DUF4386</fullName>
    </submittedName>
</protein>
<feature type="transmembrane region" description="Helical" evidence="1">
    <location>
        <begin position="19"/>
        <end position="40"/>
    </location>
</feature>
<feature type="transmembrane region" description="Helical" evidence="1">
    <location>
        <begin position="147"/>
        <end position="166"/>
    </location>
</feature>
<dbReference type="RefSeq" id="WP_106181025.1">
    <property type="nucleotide sequence ID" value="NZ_PVNH01000010.1"/>
</dbReference>
<evidence type="ECO:0000256" key="1">
    <source>
        <dbReference type="SAM" id="Phobius"/>
    </source>
</evidence>
<reference evidence="2 3" key="1">
    <citation type="submission" date="2018-03" db="EMBL/GenBank/DDBJ databases">
        <title>Genomic Encyclopedia of Type Strains, Phase III (KMG-III): the genomes of soil and plant-associated and newly described type strains.</title>
        <authorList>
            <person name="Whitman W."/>
        </authorList>
    </citation>
    <scope>NUCLEOTIDE SEQUENCE [LARGE SCALE GENOMIC DNA]</scope>
    <source>
        <strain evidence="2 3">CGMCC 4.7125</strain>
    </source>
</reference>
<evidence type="ECO:0000313" key="2">
    <source>
        <dbReference type="EMBL" id="PRX45086.1"/>
    </source>
</evidence>
<keyword evidence="1" id="KW-1133">Transmembrane helix</keyword>
<dbReference type="AlphaFoldDB" id="A0A2T0LPJ0"/>
<keyword evidence="1" id="KW-0812">Transmembrane</keyword>
<keyword evidence="3" id="KW-1185">Reference proteome</keyword>